<dbReference type="GO" id="GO:0003723">
    <property type="term" value="F:RNA binding"/>
    <property type="evidence" value="ECO:0007669"/>
    <property type="project" value="InterPro"/>
</dbReference>
<evidence type="ECO:0000313" key="3">
    <source>
        <dbReference type="EMBL" id="KFD72428.1"/>
    </source>
</evidence>
<dbReference type="AlphaFoldDB" id="A0A085NSI2"/>
<dbReference type="Proteomes" id="UP000030764">
    <property type="component" value="Unassembled WGS sequence"/>
</dbReference>
<gene>
    <name evidence="2" type="ORF">M513_05419</name>
    <name evidence="3" type="ORF">M514_05419</name>
</gene>
<name>A0A085NSI2_9BILA</name>
<evidence type="ECO:0000313" key="4">
    <source>
        <dbReference type="Proteomes" id="UP000030764"/>
    </source>
</evidence>
<dbReference type="InterPro" id="IPR004088">
    <property type="entry name" value="KH_dom_type_1"/>
</dbReference>
<sequence>MLFRRSPTYPTLASEALKAYSFLTTNDRPVAIKSADDSDAPVKPAWRLFRSGKGAQYDMAHVDSFLKFDIEHCRRHGLENTIFQLPIELCNVTANGRRRSLKTQGFLIWAELCERTLPPENCALKVIESATNTALEFRPVDESCCWRYLSVNALNEKLLSAAVLFLRQIFEFNFIVKFEDMVRICYKCWRRQEAKASADLENIIHHGIKPKCLLNCAANEKQPEQNCEKPTPQDAEVNDHVIRSLVRRKVVPSDLLIDEDEVQQIVVTMLNNVEPEKNGERKSESNTYSYQCTVRIDSGMFGLLIGKHGCTAAIIEHLTSCKVTFVAEDQSSKILVLATNQADLDRGKSLSYLLAHGVLRFGNMYDTLARIFFNMSTCPTACKMAIDATTKNTGESSFAFVDETRLFHQM</sequence>
<reference evidence="3 4" key="1">
    <citation type="journal article" date="2014" name="Nat. Genet.">
        <title>Genome and transcriptome of the porcine whipworm Trichuris suis.</title>
        <authorList>
            <person name="Jex A.R."/>
            <person name="Nejsum P."/>
            <person name="Schwarz E.M."/>
            <person name="Hu L."/>
            <person name="Young N.D."/>
            <person name="Hall R.S."/>
            <person name="Korhonen P.K."/>
            <person name="Liao S."/>
            <person name="Thamsborg S."/>
            <person name="Xia J."/>
            <person name="Xu P."/>
            <person name="Wang S."/>
            <person name="Scheerlinck J.P."/>
            <person name="Hofmann A."/>
            <person name="Sternberg P.W."/>
            <person name="Wang J."/>
            <person name="Gasser R.B."/>
        </authorList>
    </citation>
    <scope>NUCLEOTIDE SEQUENCE [LARGE SCALE GENOMIC DNA]</scope>
    <source>
        <strain evidence="3">DCEP-RM93F</strain>
        <strain evidence="2">DCEP-RM93M</strain>
    </source>
</reference>
<organism evidence="3">
    <name type="scientific">Trichuris suis</name>
    <name type="common">pig whipworm</name>
    <dbReference type="NCBI Taxonomy" id="68888"/>
    <lineage>
        <taxon>Eukaryota</taxon>
        <taxon>Metazoa</taxon>
        <taxon>Ecdysozoa</taxon>
        <taxon>Nematoda</taxon>
        <taxon>Enoplea</taxon>
        <taxon>Dorylaimia</taxon>
        <taxon>Trichinellida</taxon>
        <taxon>Trichuridae</taxon>
        <taxon>Trichuris</taxon>
    </lineage>
</organism>
<dbReference type="EMBL" id="KL367477">
    <property type="protein sequence ID" value="KFD72428.1"/>
    <property type="molecule type" value="Genomic_DNA"/>
</dbReference>
<accession>A0A085NSI2</accession>
<dbReference type="EMBL" id="KL363214">
    <property type="protein sequence ID" value="KFD53714.1"/>
    <property type="molecule type" value="Genomic_DNA"/>
</dbReference>
<evidence type="ECO:0000259" key="1">
    <source>
        <dbReference type="Pfam" id="PF00013"/>
    </source>
</evidence>
<dbReference type="Pfam" id="PF00013">
    <property type="entry name" value="KH_1"/>
    <property type="match status" value="1"/>
</dbReference>
<dbReference type="Proteomes" id="UP000030758">
    <property type="component" value="Unassembled WGS sequence"/>
</dbReference>
<proteinExistence type="predicted"/>
<feature type="domain" description="K Homology" evidence="1">
    <location>
        <begin position="292"/>
        <end position="337"/>
    </location>
</feature>
<dbReference type="InterPro" id="IPR036612">
    <property type="entry name" value="KH_dom_type_1_sf"/>
</dbReference>
<dbReference type="SUPFAM" id="SSF54791">
    <property type="entry name" value="Eukaryotic type KH-domain (KH-domain type I)"/>
    <property type="match status" value="1"/>
</dbReference>
<evidence type="ECO:0000313" key="2">
    <source>
        <dbReference type="EMBL" id="KFD53714.1"/>
    </source>
</evidence>
<protein>
    <recommendedName>
        <fullName evidence="1">K Homology domain-containing protein</fullName>
    </recommendedName>
</protein>
<keyword evidence="4" id="KW-1185">Reference proteome</keyword>